<dbReference type="Proteomes" id="UP001501581">
    <property type="component" value="Unassembled WGS sequence"/>
</dbReference>
<dbReference type="SUPFAM" id="SSF53720">
    <property type="entry name" value="ALDH-like"/>
    <property type="match status" value="1"/>
</dbReference>
<dbReference type="EMBL" id="BAAALG010000008">
    <property type="protein sequence ID" value="GAA1101349.1"/>
    <property type="molecule type" value="Genomic_DNA"/>
</dbReference>
<dbReference type="PROSITE" id="PS00687">
    <property type="entry name" value="ALDEHYDE_DEHYDR_GLU"/>
    <property type="match status" value="1"/>
</dbReference>
<dbReference type="PANTHER" id="PTHR11699">
    <property type="entry name" value="ALDEHYDE DEHYDROGENASE-RELATED"/>
    <property type="match status" value="1"/>
</dbReference>
<keyword evidence="1 3" id="KW-0560">Oxidoreductase</keyword>
<gene>
    <name evidence="5" type="ORF">GCM10009668_19460</name>
</gene>
<accession>A0ABN1TST5</accession>
<dbReference type="InterPro" id="IPR016161">
    <property type="entry name" value="Ald_DH/histidinol_DH"/>
</dbReference>
<organism evidence="5 6">
    <name type="scientific">Nocardioides dubius</name>
    <dbReference type="NCBI Taxonomy" id="317019"/>
    <lineage>
        <taxon>Bacteria</taxon>
        <taxon>Bacillati</taxon>
        <taxon>Actinomycetota</taxon>
        <taxon>Actinomycetes</taxon>
        <taxon>Propionibacteriales</taxon>
        <taxon>Nocardioidaceae</taxon>
        <taxon>Nocardioides</taxon>
    </lineage>
</organism>
<dbReference type="InterPro" id="IPR016163">
    <property type="entry name" value="Ald_DH_C"/>
</dbReference>
<dbReference type="RefSeq" id="WP_343993819.1">
    <property type="nucleotide sequence ID" value="NZ_BAAALG010000008.1"/>
</dbReference>
<dbReference type="Gene3D" id="3.40.605.10">
    <property type="entry name" value="Aldehyde Dehydrogenase, Chain A, domain 1"/>
    <property type="match status" value="1"/>
</dbReference>
<evidence type="ECO:0000313" key="5">
    <source>
        <dbReference type="EMBL" id="GAA1101349.1"/>
    </source>
</evidence>
<evidence type="ECO:0000259" key="4">
    <source>
        <dbReference type="Pfam" id="PF00171"/>
    </source>
</evidence>
<comment type="similarity">
    <text evidence="3">Belongs to the aldehyde dehydrogenase family.</text>
</comment>
<evidence type="ECO:0000256" key="3">
    <source>
        <dbReference type="RuleBase" id="RU003345"/>
    </source>
</evidence>
<reference evidence="5 6" key="1">
    <citation type="journal article" date="2019" name="Int. J. Syst. Evol. Microbiol.">
        <title>The Global Catalogue of Microorganisms (GCM) 10K type strain sequencing project: providing services to taxonomists for standard genome sequencing and annotation.</title>
        <authorList>
            <consortium name="The Broad Institute Genomics Platform"/>
            <consortium name="The Broad Institute Genome Sequencing Center for Infectious Disease"/>
            <person name="Wu L."/>
            <person name="Ma J."/>
        </authorList>
    </citation>
    <scope>NUCLEOTIDE SEQUENCE [LARGE SCALE GENOMIC DNA]</scope>
    <source>
        <strain evidence="5 6">JCM 13008</strain>
    </source>
</reference>
<evidence type="ECO:0000313" key="6">
    <source>
        <dbReference type="Proteomes" id="UP001501581"/>
    </source>
</evidence>
<dbReference type="NCBIfam" id="NF006916">
    <property type="entry name" value="PRK09407.1"/>
    <property type="match status" value="1"/>
</dbReference>
<dbReference type="InterPro" id="IPR015590">
    <property type="entry name" value="Aldehyde_DH_dom"/>
</dbReference>
<protein>
    <submittedName>
        <fullName evidence="5">Succinic semialdehyde dehydrogenase</fullName>
    </submittedName>
</protein>
<feature type="active site" evidence="2">
    <location>
        <position position="257"/>
    </location>
</feature>
<evidence type="ECO:0000256" key="1">
    <source>
        <dbReference type="ARBA" id="ARBA00023002"/>
    </source>
</evidence>
<dbReference type="InterPro" id="IPR016162">
    <property type="entry name" value="Ald_DH_N"/>
</dbReference>
<dbReference type="InterPro" id="IPR029510">
    <property type="entry name" value="Ald_DH_CS_GLU"/>
</dbReference>
<comment type="caution">
    <text evidence="5">The sequence shown here is derived from an EMBL/GenBank/DDBJ whole genome shotgun (WGS) entry which is preliminary data.</text>
</comment>
<keyword evidence="6" id="KW-1185">Reference proteome</keyword>
<dbReference type="Gene3D" id="3.40.309.10">
    <property type="entry name" value="Aldehyde Dehydrogenase, Chain A, domain 2"/>
    <property type="match status" value="1"/>
</dbReference>
<sequence length="520" mass="55497">MSTPSEPQHVDRALLDQISAGLHPGTAGPETHFAPFDGTPITTLPTCTELEVADAVRQARIAQAGWARRSFAERAEIFLRFHDLLVDRQDEVLDLMQWEVGKTRQSAWVEVYMVATTARHYARRGAHYLADRSVRGFMPGLTKTVEVRVPKGVVGIISPWNFPLYLSVADAIPALLAGNAVVAKPDAQTPLTLLWARQLMIESGMPAEVFGVVAGPGPVVGMALVDNVDYIGFTGSTATGRLIGARAGERLIGCSLELGGKNPMVVRADADLERAVNGLAEAAFMNSGQMCVHVERAIIADSIYDTFKQRLLERVQKLRLGQAWDYSSDLGPLVSAKQLTNVSRHVEDAVAAGATVLTGGEPRPEVGPFAYAPTVLEGVTPQMAAYGNETFGPVLSLYRAGSDDEALALANEGNYGLSASVYSRDTEAADTMARGIRAGSVNINDGFAAAIGSIEASMGGMGDSGLGRRQGPDGIRKYTEPQTIANQRLLPAGVPPFLSSAAFIKISNGQLRLLRKMGAR</sequence>
<evidence type="ECO:0000256" key="2">
    <source>
        <dbReference type="PROSITE-ProRule" id="PRU10007"/>
    </source>
</evidence>
<name>A0ABN1TST5_9ACTN</name>
<feature type="domain" description="Aldehyde dehydrogenase" evidence="4">
    <location>
        <begin position="33"/>
        <end position="484"/>
    </location>
</feature>
<proteinExistence type="inferred from homology"/>
<dbReference type="Pfam" id="PF00171">
    <property type="entry name" value="Aldedh"/>
    <property type="match status" value="1"/>
</dbReference>